<dbReference type="GO" id="GO:0016579">
    <property type="term" value="P:protein deubiquitination"/>
    <property type="evidence" value="ECO:0007669"/>
    <property type="project" value="InterPro"/>
</dbReference>
<sequence length="672" mass="79243">MREATPTDTYIYSINGMSNKYTSIEDEETWQKCIEDDNFKVFPCLKGLKNHGNTDYFNALMQCLAGCDRFAEIFLCNDFVEYEKNIIFNSFVDTIRCIWFNNPSVDTYCHKTISSVANENSSFSLGTQNDPHECLLWLLNKLDREFLDFLESYEYWKYEWNFDRNAYRDGRERRAANLLYAMYKKSEKDKKSTFLELFEGQFEKIIKCNTSNCDYFKISEEPFLSVPLKFSSPFKATVKFISMNPTRKITRFHFDISESYINVKNIMKQIEKVVNISSENMVACKIKPNGQLYLYPENGQLYLYPEDSCFHTDIDLTILQIPGEIKEQLLQNNLIITVVYFVFGSVLNGKMYFGEPYITILNRDLGCGHLSFEIMKEGAFLLPELFYKMNAGFTLFLQNSDEDFSRIDPIIEKPLFNEYVNSILNKKENVKKVIQIIVEWDLSLKEEFENKSMKEQIIENYSLLNYFNYESKPVKLRDMICDDFIRYGNLLLGLGARSGLKDRVGYRILAGKRKSGRPDKNEAQKMPRRRPDLKTAILFVTSEKGTKKNVKNIDVPLEFTKLSWFFDGRYKNIKYDLSCVIFHHGNQLNSGHYTAATRKFISGEWRLFDDNEVKVLYRESQRKKIFGSSNSYMLFYQRDRSKDNYRHPWFPQDVPYEIIKKYKIEGIFKNQK</sequence>
<name>A0A6V7VT03_MELEN</name>
<proteinExistence type="predicted"/>
<dbReference type="InterPro" id="IPR001394">
    <property type="entry name" value="Peptidase_C19_UCH"/>
</dbReference>
<comment type="catalytic activity">
    <reaction evidence="1">
        <text>Thiol-dependent hydrolysis of ester, thioester, amide, peptide and isopeptide bonds formed by the C-terminal Gly of ubiquitin (a 76-residue protein attached to proteins as an intracellular targeting signal).</text>
        <dbReference type="EC" id="3.4.19.12"/>
    </reaction>
</comment>
<evidence type="ECO:0000256" key="1">
    <source>
        <dbReference type="ARBA" id="ARBA00000707"/>
    </source>
</evidence>
<dbReference type="InterPro" id="IPR038765">
    <property type="entry name" value="Papain-like_cys_pep_sf"/>
</dbReference>
<dbReference type="SUPFAM" id="SSF54001">
    <property type="entry name" value="Cysteine proteinases"/>
    <property type="match status" value="1"/>
</dbReference>
<dbReference type="PROSITE" id="PS50235">
    <property type="entry name" value="USP_3"/>
    <property type="match status" value="1"/>
</dbReference>
<evidence type="ECO:0000256" key="2">
    <source>
        <dbReference type="ARBA" id="ARBA00012759"/>
    </source>
</evidence>
<protein>
    <recommendedName>
        <fullName evidence="2">ubiquitinyl hydrolase 1</fullName>
        <ecNumber evidence="2">3.4.19.12</ecNumber>
    </recommendedName>
</protein>
<dbReference type="InterPro" id="IPR050185">
    <property type="entry name" value="Ub_carboxyl-term_hydrolase"/>
</dbReference>
<evidence type="ECO:0000259" key="3">
    <source>
        <dbReference type="PROSITE" id="PS50235"/>
    </source>
</evidence>
<dbReference type="InterPro" id="IPR018200">
    <property type="entry name" value="USP_CS"/>
</dbReference>
<dbReference type="PANTHER" id="PTHR21646">
    <property type="entry name" value="UBIQUITIN CARBOXYL-TERMINAL HYDROLASE"/>
    <property type="match status" value="1"/>
</dbReference>
<dbReference type="InterPro" id="IPR028889">
    <property type="entry name" value="USP"/>
</dbReference>
<dbReference type="PROSITE" id="PS00973">
    <property type="entry name" value="USP_2"/>
    <property type="match status" value="1"/>
</dbReference>
<dbReference type="EMBL" id="CAJEWN010000307">
    <property type="protein sequence ID" value="CAD2177882.1"/>
    <property type="molecule type" value="Genomic_DNA"/>
</dbReference>
<organism evidence="4 5">
    <name type="scientific">Meloidogyne enterolobii</name>
    <name type="common">Root-knot nematode worm</name>
    <name type="synonym">Meloidogyne mayaguensis</name>
    <dbReference type="NCBI Taxonomy" id="390850"/>
    <lineage>
        <taxon>Eukaryota</taxon>
        <taxon>Metazoa</taxon>
        <taxon>Ecdysozoa</taxon>
        <taxon>Nematoda</taxon>
        <taxon>Chromadorea</taxon>
        <taxon>Rhabditida</taxon>
        <taxon>Tylenchina</taxon>
        <taxon>Tylenchomorpha</taxon>
        <taxon>Tylenchoidea</taxon>
        <taxon>Meloidogynidae</taxon>
        <taxon>Meloidogyninae</taxon>
        <taxon>Meloidogyne</taxon>
    </lineage>
</organism>
<dbReference type="AlphaFoldDB" id="A0A6V7VT03"/>
<evidence type="ECO:0000313" key="5">
    <source>
        <dbReference type="Proteomes" id="UP000580250"/>
    </source>
</evidence>
<dbReference type="Pfam" id="PF00443">
    <property type="entry name" value="UCH"/>
    <property type="match status" value="1"/>
</dbReference>
<dbReference type="EC" id="3.4.19.12" evidence="2"/>
<evidence type="ECO:0000313" key="4">
    <source>
        <dbReference type="EMBL" id="CAD2177882.1"/>
    </source>
</evidence>
<dbReference type="Gene3D" id="3.90.70.10">
    <property type="entry name" value="Cysteine proteinases"/>
    <property type="match status" value="2"/>
</dbReference>
<dbReference type="GO" id="GO:0004843">
    <property type="term" value="F:cysteine-type deubiquitinase activity"/>
    <property type="evidence" value="ECO:0007669"/>
    <property type="project" value="UniProtKB-EC"/>
</dbReference>
<dbReference type="Proteomes" id="UP000580250">
    <property type="component" value="Unassembled WGS sequence"/>
</dbReference>
<gene>
    <name evidence="4" type="ORF">MENT_LOCUS29781</name>
</gene>
<accession>A0A6V7VT03</accession>
<comment type="caution">
    <text evidence="4">The sequence shown here is derived from an EMBL/GenBank/DDBJ whole genome shotgun (WGS) entry which is preliminary data.</text>
</comment>
<dbReference type="OrthoDB" id="265776at2759"/>
<feature type="domain" description="USP" evidence="3">
    <location>
        <begin position="46"/>
        <end position="639"/>
    </location>
</feature>
<dbReference type="CDD" id="cd02257">
    <property type="entry name" value="Peptidase_C19"/>
    <property type="match status" value="2"/>
</dbReference>
<reference evidence="4 5" key="1">
    <citation type="submission" date="2020-08" db="EMBL/GenBank/DDBJ databases">
        <authorList>
            <person name="Koutsovoulos G."/>
            <person name="Danchin GJ E."/>
        </authorList>
    </citation>
    <scope>NUCLEOTIDE SEQUENCE [LARGE SCALE GENOMIC DNA]</scope>
</reference>